<proteinExistence type="inferred from homology"/>
<evidence type="ECO:0000313" key="7">
    <source>
        <dbReference type="Proteomes" id="UP000007264"/>
    </source>
</evidence>
<evidence type="ECO:0000256" key="2">
    <source>
        <dbReference type="ARBA" id="ARBA00022723"/>
    </source>
</evidence>
<dbReference type="GO" id="GO:0046872">
    <property type="term" value="F:metal ion binding"/>
    <property type="evidence" value="ECO:0007669"/>
    <property type="project" value="UniProtKB-KW"/>
</dbReference>
<dbReference type="GeneID" id="17040055"/>
<dbReference type="PANTHER" id="PTHR12143">
    <property type="entry name" value="PEPTIDE N-GLYCANASE PNGASE -RELATED"/>
    <property type="match status" value="1"/>
</dbReference>
<dbReference type="RefSeq" id="XP_005646614.1">
    <property type="nucleotide sequence ID" value="XM_005646557.1"/>
</dbReference>
<dbReference type="KEGG" id="csl:COCSUDRAFT_6657"/>
<reference evidence="6 7" key="1">
    <citation type="journal article" date="2012" name="Genome Biol.">
        <title>The genome of the polar eukaryotic microalga coccomyxa subellipsoidea reveals traits of cold adaptation.</title>
        <authorList>
            <person name="Blanc G."/>
            <person name="Agarkova I."/>
            <person name="Grimwood J."/>
            <person name="Kuo A."/>
            <person name="Brueggeman A."/>
            <person name="Dunigan D."/>
            <person name="Gurnon J."/>
            <person name="Ladunga I."/>
            <person name="Lindquist E."/>
            <person name="Lucas S."/>
            <person name="Pangilinan J."/>
            <person name="Proschold T."/>
            <person name="Salamov A."/>
            <person name="Schmutz J."/>
            <person name="Weeks D."/>
            <person name="Yamada T."/>
            <person name="Claverie J.M."/>
            <person name="Grigoriev I."/>
            <person name="Van Etten J."/>
            <person name="Lomsadze A."/>
            <person name="Borodovsky M."/>
        </authorList>
    </citation>
    <scope>NUCLEOTIDE SEQUENCE [LARGE SCALE GENOMIC DNA]</scope>
    <source>
        <strain evidence="6 7">C-169</strain>
    </source>
</reference>
<dbReference type="OrthoDB" id="409136at2759"/>
<sequence length="247" mass="27908">LLKWFKRDFFSWVNNPPCSACSNAETVPTGMGRPSADDAASGAGRVELYGCKACGAITRQPLFARYNDPGRLLQTRRGRCGEWANAFALCCRAIGLDARYILDLTDHVWVEYYSDAMQRWIHMDACEAAYDQPLLYEGGWGKQLTYVVAFSKAGVRDVTRRYTRQWDALQTRRAEVSEPWLMSACYALTVRLRTELTASDRSLLEERDAAEDRELRDSQLPPPEVQTPLPGRQTGSVEWRAARGELG</sequence>
<keyword evidence="7" id="KW-1185">Reference proteome</keyword>
<dbReference type="InterPro" id="IPR050883">
    <property type="entry name" value="PNGase"/>
</dbReference>
<name>I0YUK1_COCSC</name>
<feature type="non-terminal residue" evidence="6">
    <location>
        <position position="247"/>
    </location>
</feature>
<evidence type="ECO:0000259" key="5">
    <source>
        <dbReference type="SMART" id="SM00460"/>
    </source>
</evidence>
<evidence type="ECO:0000313" key="6">
    <source>
        <dbReference type="EMBL" id="EIE22070.1"/>
    </source>
</evidence>
<feature type="domain" description="Transglutaminase-like" evidence="5">
    <location>
        <begin position="72"/>
        <end position="127"/>
    </location>
</feature>
<dbReference type="SMART" id="SM00460">
    <property type="entry name" value="TGc"/>
    <property type="match status" value="1"/>
</dbReference>
<feature type="compositionally biased region" description="Basic and acidic residues" evidence="4">
    <location>
        <begin position="203"/>
        <end position="217"/>
    </location>
</feature>
<protein>
    <submittedName>
        <fullName evidence="6">Cysteine proteinase</fullName>
    </submittedName>
</protein>
<dbReference type="STRING" id="574566.I0YUK1"/>
<feature type="region of interest" description="Disordered" evidence="4">
    <location>
        <begin position="203"/>
        <end position="247"/>
    </location>
</feature>
<keyword evidence="2" id="KW-0479">Metal-binding</keyword>
<comment type="caution">
    <text evidence="6">The sequence shown here is derived from an EMBL/GenBank/DDBJ whole genome shotgun (WGS) entry which is preliminary data.</text>
</comment>
<dbReference type="GO" id="GO:0005829">
    <property type="term" value="C:cytosol"/>
    <property type="evidence" value="ECO:0007669"/>
    <property type="project" value="TreeGrafter"/>
</dbReference>
<dbReference type="eggNOG" id="KOG0909">
    <property type="taxonomic scope" value="Eukaryota"/>
</dbReference>
<dbReference type="InterPro" id="IPR038765">
    <property type="entry name" value="Papain-like_cys_pep_sf"/>
</dbReference>
<dbReference type="Pfam" id="PF01841">
    <property type="entry name" value="Transglut_core"/>
    <property type="match status" value="1"/>
</dbReference>
<keyword evidence="3" id="KW-0862">Zinc</keyword>
<evidence type="ECO:0000256" key="4">
    <source>
        <dbReference type="SAM" id="MobiDB-lite"/>
    </source>
</evidence>
<dbReference type="EMBL" id="AGSI01000011">
    <property type="protein sequence ID" value="EIE22070.1"/>
    <property type="molecule type" value="Genomic_DNA"/>
</dbReference>
<evidence type="ECO:0000256" key="1">
    <source>
        <dbReference type="ARBA" id="ARBA00009390"/>
    </source>
</evidence>
<dbReference type="Gene3D" id="3.10.620.30">
    <property type="match status" value="1"/>
</dbReference>
<evidence type="ECO:0000256" key="3">
    <source>
        <dbReference type="ARBA" id="ARBA00022833"/>
    </source>
</evidence>
<dbReference type="GO" id="GO:0005634">
    <property type="term" value="C:nucleus"/>
    <property type="evidence" value="ECO:0007669"/>
    <property type="project" value="TreeGrafter"/>
</dbReference>
<dbReference type="GO" id="GO:0006516">
    <property type="term" value="P:glycoprotein catabolic process"/>
    <property type="evidence" value="ECO:0007669"/>
    <property type="project" value="TreeGrafter"/>
</dbReference>
<organism evidence="6 7">
    <name type="scientific">Coccomyxa subellipsoidea (strain C-169)</name>
    <name type="common">Green microalga</name>
    <dbReference type="NCBI Taxonomy" id="574566"/>
    <lineage>
        <taxon>Eukaryota</taxon>
        <taxon>Viridiplantae</taxon>
        <taxon>Chlorophyta</taxon>
        <taxon>core chlorophytes</taxon>
        <taxon>Trebouxiophyceae</taxon>
        <taxon>Trebouxiophyceae incertae sedis</taxon>
        <taxon>Coccomyxaceae</taxon>
        <taxon>Coccomyxa</taxon>
        <taxon>Coccomyxa subellipsoidea</taxon>
    </lineage>
</organism>
<comment type="similarity">
    <text evidence="1">Belongs to the transglutaminase-like superfamily. PNGase family.</text>
</comment>
<dbReference type="InterPro" id="IPR002931">
    <property type="entry name" value="Transglutaminase-like"/>
</dbReference>
<dbReference type="Proteomes" id="UP000007264">
    <property type="component" value="Unassembled WGS sequence"/>
</dbReference>
<accession>I0YUK1</accession>
<dbReference type="PANTHER" id="PTHR12143:SF19">
    <property type="entry name" value="PEPTIDE-N(4)-(N-ACETYL-BETA-GLUCOSAMINYL)ASPARAGINE AMIDASE"/>
    <property type="match status" value="1"/>
</dbReference>
<dbReference type="SUPFAM" id="SSF54001">
    <property type="entry name" value="Cysteine proteinases"/>
    <property type="match status" value="1"/>
</dbReference>
<dbReference type="GO" id="GO:0000224">
    <property type="term" value="F:peptide-N4-(N-acetyl-beta-glucosaminyl)asparagine amidase activity"/>
    <property type="evidence" value="ECO:0007669"/>
    <property type="project" value="TreeGrafter"/>
</dbReference>
<dbReference type="AlphaFoldDB" id="I0YUK1"/>
<feature type="non-terminal residue" evidence="6">
    <location>
        <position position="1"/>
    </location>
</feature>
<gene>
    <name evidence="6" type="ORF">COCSUDRAFT_6657</name>
</gene>